<organism evidence="1 2">
    <name type="scientific">Oryza sativa subsp. japonica</name>
    <name type="common">Rice</name>
    <dbReference type="NCBI Taxonomy" id="39947"/>
    <lineage>
        <taxon>Eukaryota</taxon>
        <taxon>Viridiplantae</taxon>
        <taxon>Streptophyta</taxon>
        <taxon>Embryophyta</taxon>
        <taxon>Tracheophyta</taxon>
        <taxon>Spermatophyta</taxon>
        <taxon>Magnoliopsida</taxon>
        <taxon>Liliopsida</taxon>
        <taxon>Poales</taxon>
        <taxon>Poaceae</taxon>
        <taxon>BOP clade</taxon>
        <taxon>Oryzoideae</taxon>
        <taxon>Oryzeae</taxon>
        <taxon>Oryzinae</taxon>
        <taxon>Oryza</taxon>
        <taxon>Oryza sativa</taxon>
    </lineage>
</organism>
<reference evidence="2" key="2">
    <citation type="journal article" date="2008" name="Nucleic Acids Res.">
        <title>The rice annotation project database (RAP-DB): 2008 update.</title>
        <authorList>
            <consortium name="The rice annotation project (RAP)"/>
        </authorList>
    </citation>
    <scope>GENOME REANNOTATION</scope>
    <source>
        <strain evidence="2">cv. Nipponbare</strain>
    </source>
</reference>
<evidence type="ECO:0000313" key="2">
    <source>
        <dbReference type="Proteomes" id="UP000000763"/>
    </source>
</evidence>
<dbReference type="Proteomes" id="UP000000763">
    <property type="component" value="Chromosome 6"/>
</dbReference>
<protein>
    <submittedName>
        <fullName evidence="1">Uncharacterized protein</fullName>
    </submittedName>
</protein>
<accession>Q652H5</accession>
<dbReference type="AlphaFoldDB" id="Q652H5"/>
<sequence>MARSAGRAVPARSPRAVPRLGHVERRIGRFLHSTWRGNGSARWATVAGNSGFARWWPAQGLPMTAGGGGGFA</sequence>
<gene>
    <name evidence="1" type="primary">OSJNBa0032M14.33</name>
</gene>
<name>Q652H5_ORYSJ</name>
<proteinExistence type="predicted"/>
<dbReference type="EMBL" id="AP005610">
    <property type="protein sequence ID" value="BAD46292.1"/>
    <property type="molecule type" value="Genomic_DNA"/>
</dbReference>
<evidence type="ECO:0000313" key="1">
    <source>
        <dbReference type="EMBL" id="BAD46292.1"/>
    </source>
</evidence>
<reference evidence="2" key="1">
    <citation type="journal article" date="2005" name="Nature">
        <title>The map-based sequence of the rice genome.</title>
        <authorList>
            <consortium name="International rice genome sequencing project (IRGSP)"/>
            <person name="Matsumoto T."/>
            <person name="Wu J."/>
            <person name="Kanamori H."/>
            <person name="Katayose Y."/>
            <person name="Fujisawa M."/>
            <person name="Namiki N."/>
            <person name="Mizuno H."/>
            <person name="Yamamoto K."/>
            <person name="Antonio B.A."/>
            <person name="Baba T."/>
            <person name="Sakata K."/>
            <person name="Nagamura Y."/>
            <person name="Aoki H."/>
            <person name="Arikawa K."/>
            <person name="Arita K."/>
            <person name="Bito T."/>
            <person name="Chiden Y."/>
            <person name="Fujitsuka N."/>
            <person name="Fukunaka R."/>
            <person name="Hamada M."/>
            <person name="Harada C."/>
            <person name="Hayashi A."/>
            <person name="Hijishita S."/>
            <person name="Honda M."/>
            <person name="Hosokawa S."/>
            <person name="Ichikawa Y."/>
            <person name="Idonuma A."/>
            <person name="Iijima M."/>
            <person name="Ikeda M."/>
            <person name="Ikeno M."/>
            <person name="Ito K."/>
            <person name="Ito S."/>
            <person name="Ito T."/>
            <person name="Ito Y."/>
            <person name="Ito Y."/>
            <person name="Iwabuchi A."/>
            <person name="Kamiya K."/>
            <person name="Karasawa W."/>
            <person name="Kurita K."/>
            <person name="Katagiri S."/>
            <person name="Kikuta A."/>
            <person name="Kobayashi H."/>
            <person name="Kobayashi N."/>
            <person name="Machita K."/>
            <person name="Maehara T."/>
            <person name="Masukawa M."/>
            <person name="Mizubayashi T."/>
            <person name="Mukai Y."/>
            <person name="Nagasaki H."/>
            <person name="Nagata Y."/>
            <person name="Naito S."/>
            <person name="Nakashima M."/>
            <person name="Nakama Y."/>
            <person name="Nakamichi Y."/>
            <person name="Nakamura M."/>
            <person name="Meguro A."/>
            <person name="Negishi M."/>
            <person name="Ohta I."/>
            <person name="Ohta T."/>
            <person name="Okamoto M."/>
            <person name="Ono N."/>
            <person name="Saji S."/>
            <person name="Sakaguchi M."/>
            <person name="Sakai K."/>
            <person name="Shibata M."/>
            <person name="Shimokawa T."/>
            <person name="Song J."/>
            <person name="Takazaki Y."/>
            <person name="Terasawa K."/>
            <person name="Tsugane M."/>
            <person name="Tsuji K."/>
            <person name="Ueda S."/>
            <person name="Waki K."/>
            <person name="Yamagata H."/>
            <person name="Yamamoto M."/>
            <person name="Yamamoto S."/>
            <person name="Yamane H."/>
            <person name="Yoshiki S."/>
            <person name="Yoshihara R."/>
            <person name="Yukawa K."/>
            <person name="Zhong H."/>
            <person name="Yano M."/>
            <person name="Yuan Q."/>
            <person name="Ouyang S."/>
            <person name="Liu J."/>
            <person name="Jones K.M."/>
            <person name="Gansberger K."/>
            <person name="Moffat K."/>
            <person name="Hill J."/>
            <person name="Bera J."/>
            <person name="Fadrosh D."/>
            <person name="Jin S."/>
            <person name="Johri S."/>
            <person name="Kim M."/>
            <person name="Overton L."/>
            <person name="Reardon M."/>
            <person name="Tsitrin T."/>
            <person name="Vuong H."/>
            <person name="Weaver B."/>
            <person name="Ciecko A."/>
            <person name="Tallon L."/>
            <person name="Jackson J."/>
            <person name="Pai G."/>
            <person name="Aken S.V."/>
            <person name="Utterback T."/>
            <person name="Reidmuller S."/>
            <person name="Feldblyum T."/>
            <person name="Hsiao J."/>
            <person name="Zismann V."/>
            <person name="Iobst S."/>
            <person name="de Vazeille A.R."/>
            <person name="Buell C.R."/>
            <person name="Ying K."/>
            <person name="Li Y."/>
            <person name="Lu T."/>
            <person name="Huang Y."/>
            <person name="Zhao Q."/>
            <person name="Feng Q."/>
            <person name="Zhang L."/>
            <person name="Zhu J."/>
            <person name="Weng Q."/>
            <person name="Mu J."/>
            <person name="Lu Y."/>
            <person name="Fan D."/>
            <person name="Liu Y."/>
            <person name="Guan J."/>
            <person name="Zhang Y."/>
            <person name="Yu S."/>
            <person name="Liu X."/>
            <person name="Zhang Y."/>
            <person name="Hong G."/>
            <person name="Han B."/>
            <person name="Choisne N."/>
            <person name="Demange N."/>
            <person name="Orjeda G."/>
            <person name="Samain S."/>
            <person name="Cattolico L."/>
            <person name="Pelletier E."/>
            <person name="Couloux A."/>
            <person name="Segurens B."/>
            <person name="Wincker P."/>
            <person name="D'Hont A."/>
            <person name="Scarpelli C."/>
            <person name="Weissenbach J."/>
            <person name="Salanoubat M."/>
            <person name="Quetier F."/>
            <person name="Yu Y."/>
            <person name="Kim H.R."/>
            <person name="Rambo T."/>
            <person name="Currie J."/>
            <person name="Collura K."/>
            <person name="Luo M."/>
            <person name="Yang T."/>
            <person name="Ammiraju J.S.S."/>
            <person name="Engler F."/>
            <person name="Soderlund C."/>
            <person name="Wing R.A."/>
            <person name="Palmer L.E."/>
            <person name="de la Bastide M."/>
            <person name="Spiegel L."/>
            <person name="Nascimento L."/>
            <person name="Zutavern T."/>
            <person name="O'Shaughnessy A."/>
            <person name="Dike S."/>
            <person name="Dedhia N."/>
            <person name="Preston R."/>
            <person name="Balija V."/>
            <person name="McCombie W.R."/>
            <person name="Chow T."/>
            <person name="Chen H."/>
            <person name="Chung M."/>
            <person name="Chen C."/>
            <person name="Shaw J."/>
            <person name="Wu H."/>
            <person name="Hsiao K."/>
            <person name="Chao Y."/>
            <person name="Chu M."/>
            <person name="Cheng C."/>
            <person name="Hour A."/>
            <person name="Lee P."/>
            <person name="Lin S."/>
            <person name="Lin Y."/>
            <person name="Liou J."/>
            <person name="Liu S."/>
            <person name="Hsing Y."/>
            <person name="Raghuvanshi S."/>
            <person name="Mohanty A."/>
            <person name="Bharti A.K."/>
            <person name="Gaur A."/>
            <person name="Gupta V."/>
            <person name="Kumar D."/>
            <person name="Ravi V."/>
            <person name="Vij S."/>
            <person name="Kapur A."/>
            <person name="Khurana P."/>
            <person name="Khurana P."/>
            <person name="Khurana J.P."/>
            <person name="Tyagi A.K."/>
            <person name="Gaikwad K."/>
            <person name="Singh A."/>
            <person name="Dalal V."/>
            <person name="Srivastava S."/>
            <person name="Dixit A."/>
            <person name="Pal A.K."/>
            <person name="Ghazi I.A."/>
            <person name="Yadav M."/>
            <person name="Pandit A."/>
            <person name="Bhargava A."/>
            <person name="Sureshbabu K."/>
            <person name="Batra K."/>
            <person name="Sharma T.R."/>
            <person name="Mohapatra T."/>
            <person name="Singh N.K."/>
            <person name="Messing J."/>
            <person name="Nelson A.B."/>
            <person name="Fuks G."/>
            <person name="Kavchok S."/>
            <person name="Keizer G."/>
            <person name="Linton E."/>
            <person name="Llaca V."/>
            <person name="Song R."/>
            <person name="Tanyolac B."/>
            <person name="Young S."/>
            <person name="Ho-Il K."/>
            <person name="Hahn J.H."/>
            <person name="Sangsakoo G."/>
            <person name="Vanavichit A."/>
            <person name="de Mattos Luiz.A.T."/>
            <person name="Zimmer P.D."/>
            <person name="Malone G."/>
            <person name="Dellagostin O."/>
            <person name="de Oliveira A.C."/>
            <person name="Bevan M."/>
            <person name="Bancroft I."/>
            <person name="Minx P."/>
            <person name="Cordum H."/>
            <person name="Wilson R."/>
            <person name="Cheng Z."/>
            <person name="Jin W."/>
            <person name="Jiang J."/>
            <person name="Leong S.A."/>
            <person name="Iwama H."/>
            <person name="Gojobori T."/>
            <person name="Itoh T."/>
            <person name="Niimura Y."/>
            <person name="Fujii Y."/>
            <person name="Habara T."/>
            <person name="Sakai H."/>
            <person name="Sato Y."/>
            <person name="Wilson G."/>
            <person name="Kumar K."/>
            <person name="McCouch S."/>
            <person name="Juretic N."/>
            <person name="Hoen D."/>
            <person name="Wright S."/>
            <person name="Bruskiewich R."/>
            <person name="Bureau T."/>
            <person name="Miyao A."/>
            <person name="Hirochika H."/>
            <person name="Nishikawa T."/>
            <person name="Kadowaki K."/>
            <person name="Sugiura M."/>
            <person name="Burr B."/>
            <person name="Sasaki T."/>
        </authorList>
    </citation>
    <scope>NUCLEOTIDE SEQUENCE [LARGE SCALE GENOMIC DNA]</scope>
    <source>
        <strain evidence="2">cv. Nipponbare</strain>
    </source>
</reference>